<evidence type="ECO:0000256" key="4">
    <source>
        <dbReference type="ARBA" id="ARBA00022989"/>
    </source>
</evidence>
<name>A0A1F4XBI0_UNCKA</name>
<dbReference type="GO" id="GO:0016020">
    <property type="term" value="C:membrane"/>
    <property type="evidence" value="ECO:0007669"/>
    <property type="project" value="UniProtKB-SubCell"/>
</dbReference>
<keyword evidence="5 6" id="KW-0472">Membrane</keyword>
<sequence>MKEHKKGFTIVELLIVVSVIGILSGVTLSVINPAKLQARARDSQRISDLKKIQTALEAYFSDFRSYPPKATPASYYAVSTLSGVLVPNYISQLPTDPKGYSAAYSCAADFGYTYRTNSTTGGTAYVLLAKMETTSVDYSKCSDSGISNCVTFGCSTCATYCHAVQNTF</sequence>
<feature type="transmembrane region" description="Helical" evidence="6">
    <location>
        <begin position="7"/>
        <end position="31"/>
    </location>
</feature>
<evidence type="ECO:0000256" key="1">
    <source>
        <dbReference type="ARBA" id="ARBA00004167"/>
    </source>
</evidence>
<evidence type="ECO:0000256" key="3">
    <source>
        <dbReference type="ARBA" id="ARBA00022692"/>
    </source>
</evidence>
<dbReference type="SUPFAM" id="SSF54523">
    <property type="entry name" value="Pili subunits"/>
    <property type="match status" value="1"/>
</dbReference>
<organism evidence="7 8">
    <name type="scientific">candidate division WWE3 bacterium RIFOXYD1_FULL_43_17</name>
    <dbReference type="NCBI Taxonomy" id="1802652"/>
    <lineage>
        <taxon>Bacteria</taxon>
        <taxon>Katanobacteria</taxon>
    </lineage>
</organism>
<dbReference type="AlphaFoldDB" id="A0A1F4XBI0"/>
<evidence type="ECO:0000313" key="7">
    <source>
        <dbReference type="EMBL" id="OGC79028.1"/>
    </source>
</evidence>
<evidence type="ECO:0008006" key="9">
    <source>
        <dbReference type="Google" id="ProtNLM"/>
    </source>
</evidence>
<comment type="subcellular location">
    <subcellularLocation>
        <location evidence="1">Membrane</location>
        <topology evidence="1">Single-pass membrane protein</topology>
    </subcellularLocation>
</comment>
<reference evidence="7 8" key="1">
    <citation type="journal article" date="2016" name="Nat. Commun.">
        <title>Thousands of microbial genomes shed light on interconnected biogeochemical processes in an aquifer system.</title>
        <authorList>
            <person name="Anantharaman K."/>
            <person name="Brown C.T."/>
            <person name="Hug L.A."/>
            <person name="Sharon I."/>
            <person name="Castelle C.J."/>
            <person name="Probst A.J."/>
            <person name="Thomas B.C."/>
            <person name="Singh A."/>
            <person name="Wilkins M.J."/>
            <person name="Karaoz U."/>
            <person name="Brodie E.L."/>
            <person name="Williams K.H."/>
            <person name="Hubbard S.S."/>
            <person name="Banfield J.F."/>
        </authorList>
    </citation>
    <scope>NUCLEOTIDE SEQUENCE [LARGE SCALE GENOMIC DNA]</scope>
</reference>
<dbReference type="InterPro" id="IPR045584">
    <property type="entry name" value="Pilin-like"/>
</dbReference>
<dbReference type="InterPro" id="IPR012902">
    <property type="entry name" value="N_methyl_site"/>
</dbReference>
<accession>A0A1F4XBI0</accession>
<keyword evidence="2" id="KW-0488">Methylation</keyword>
<evidence type="ECO:0000313" key="8">
    <source>
        <dbReference type="Proteomes" id="UP000177845"/>
    </source>
</evidence>
<dbReference type="Gene3D" id="3.30.700.10">
    <property type="entry name" value="Glycoprotein, Type 4 Pilin"/>
    <property type="match status" value="1"/>
</dbReference>
<gene>
    <name evidence="7" type="ORF">A3K01_01815</name>
</gene>
<protein>
    <recommendedName>
        <fullName evidence="9">Type II secretion system protein GspG C-terminal domain-containing protein</fullName>
    </recommendedName>
</protein>
<dbReference type="Pfam" id="PF07963">
    <property type="entry name" value="N_methyl"/>
    <property type="match status" value="1"/>
</dbReference>
<dbReference type="PANTHER" id="PTHR30093:SF44">
    <property type="entry name" value="TYPE II SECRETION SYSTEM CORE PROTEIN G"/>
    <property type="match status" value="1"/>
</dbReference>
<comment type="caution">
    <text evidence="7">The sequence shown here is derived from an EMBL/GenBank/DDBJ whole genome shotgun (WGS) entry which is preliminary data.</text>
</comment>
<proteinExistence type="predicted"/>
<evidence type="ECO:0000256" key="5">
    <source>
        <dbReference type="ARBA" id="ARBA00023136"/>
    </source>
</evidence>
<evidence type="ECO:0000256" key="2">
    <source>
        <dbReference type="ARBA" id="ARBA00022481"/>
    </source>
</evidence>
<keyword evidence="3 6" id="KW-0812">Transmembrane</keyword>
<dbReference type="PANTHER" id="PTHR30093">
    <property type="entry name" value="GENERAL SECRETION PATHWAY PROTEIN G"/>
    <property type="match status" value="1"/>
</dbReference>
<dbReference type="NCBIfam" id="TIGR02532">
    <property type="entry name" value="IV_pilin_GFxxxE"/>
    <property type="match status" value="1"/>
</dbReference>
<dbReference type="EMBL" id="MEWJ01000057">
    <property type="protein sequence ID" value="OGC79028.1"/>
    <property type="molecule type" value="Genomic_DNA"/>
</dbReference>
<keyword evidence="4 6" id="KW-1133">Transmembrane helix</keyword>
<evidence type="ECO:0000256" key="6">
    <source>
        <dbReference type="SAM" id="Phobius"/>
    </source>
</evidence>
<dbReference type="Proteomes" id="UP000177845">
    <property type="component" value="Unassembled WGS sequence"/>
</dbReference>